<keyword evidence="2" id="KW-0964">Secreted</keyword>
<comment type="subcellular location">
    <subcellularLocation>
        <location evidence="1">Secreted</location>
    </subcellularLocation>
</comment>
<name>A0ABQ3DWA2_9GAMM</name>
<organism evidence="5 6">
    <name type="scientific">Salinicola rhizosphaerae</name>
    <dbReference type="NCBI Taxonomy" id="1443141"/>
    <lineage>
        <taxon>Bacteria</taxon>
        <taxon>Pseudomonadati</taxon>
        <taxon>Pseudomonadota</taxon>
        <taxon>Gammaproteobacteria</taxon>
        <taxon>Oceanospirillales</taxon>
        <taxon>Halomonadaceae</taxon>
        <taxon>Salinicola</taxon>
    </lineage>
</organism>
<dbReference type="SUPFAM" id="SSF63829">
    <property type="entry name" value="Calcium-dependent phosphotriesterase"/>
    <property type="match status" value="1"/>
</dbReference>
<evidence type="ECO:0000256" key="2">
    <source>
        <dbReference type="ARBA" id="ARBA00022525"/>
    </source>
</evidence>
<dbReference type="InterPro" id="IPR017996">
    <property type="entry name" value="MRJP/yellow-related"/>
</dbReference>
<proteinExistence type="predicted"/>
<dbReference type="Gene3D" id="2.120.10.30">
    <property type="entry name" value="TolB, C-terminal domain"/>
    <property type="match status" value="1"/>
</dbReference>
<dbReference type="Pfam" id="PF03022">
    <property type="entry name" value="MRJP"/>
    <property type="match status" value="1"/>
</dbReference>
<gene>
    <name evidence="5" type="ORF">GCM10009038_16620</name>
</gene>
<evidence type="ECO:0000256" key="4">
    <source>
        <dbReference type="SAM" id="SignalP"/>
    </source>
</evidence>
<keyword evidence="6" id="KW-1185">Reference proteome</keyword>
<evidence type="ECO:0000313" key="6">
    <source>
        <dbReference type="Proteomes" id="UP000646745"/>
    </source>
</evidence>
<feature type="signal peptide" evidence="4">
    <location>
        <begin position="1"/>
        <end position="28"/>
    </location>
</feature>
<comment type="caution">
    <text evidence="5">The sequence shown here is derived from an EMBL/GenBank/DDBJ whole genome shotgun (WGS) entry which is preliminary data.</text>
</comment>
<dbReference type="RefSeq" id="WP_189444187.1">
    <property type="nucleotide sequence ID" value="NZ_BMZI01000003.1"/>
</dbReference>
<dbReference type="EMBL" id="BMZI01000003">
    <property type="protein sequence ID" value="GHB18265.1"/>
    <property type="molecule type" value="Genomic_DNA"/>
</dbReference>
<dbReference type="Proteomes" id="UP000646745">
    <property type="component" value="Unassembled WGS sequence"/>
</dbReference>
<feature type="chain" id="PRO_5046380447" evidence="4">
    <location>
        <begin position="29"/>
        <end position="395"/>
    </location>
</feature>
<dbReference type="PANTHER" id="PTHR10009:SF18">
    <property type="entry name" value="PROTEIN YELLOW-LIKE PROTEIN"/>
    <property type="match status" value="1"/>
</dbReference>
<dbReference type="InterPro" id="IPR011042">
    <property type="entry name" value="6-blade_b-propeller_TolB-like"/>
</dbReference>
<evidence type="ECO:0000313" key="5">
    <source>
        <dbReference type="EMBL" id="GHB18265.1"/>
    </source>
</evidence>
<keyword evidence="4" id="KW-0732">Signal</keyword>
<dbReference type="PANTHER" id="PTHR10009">
    <property type="entry name" value="PROTEIN YELLOW-RELATED"/>
    <property type="match status" value="1"/>
</dbReference>
<evidence type="ECO:0000256" key="3">
    <source>
        <dbReference type="SAM" id="MobiDB-lite"/>
    </source>
</evidence>
<evidence type="ECO:0000256" key="1">
    <source>
        <dbReference type="ARBA" id="ARBA00004613"/>
    </source>
</evidence>
<accession>A0ABQ3DWA2</accession>
<feature type="region of interest" description="Disordered" evidence="3">
    <location>
        <begin position="204"/>
        <end position="234"/>
    </location>
</feature>
<protein>
    <submittedName>
        <fullName evidence="5">Yellow</fullName>
    </submittedName>
</protein>
<sequence length="395" mass="43179">MINRRQFCQLTMLGAGGALMANSGLLRAAQNIPFGDAGYLPISKVAELPWLCNAVATTADGRLFAGLPRWPGFEDTPSVVEILDDGTLKPFPGGEWNAWKPGKATGSAFVCVNTIHIFDDDSLWLVDQGTPSFGDLVDDQAQKVLQFNTRTGELIRQLPLPDEVMPKGASLNDLRLDSENVYLTDSGLGGIVIVNLESGQAMRRLHQHPSTQASPKRPPIAEDGKPLMSKSGKVPMVHSDPIEISPDGRWLYYQPLTGPLYRIETAKLRDPSISDEALGEAVEFVFDTSPLTGTAMDSAGNFYMAEMDRPRISVLTPDGDMRVLAEDNELWGPDAMFITRDRKLLIPIPQTARLGAHRGPDGESVFELPFDIYQLSLPGWLGDREVVPSAVPVTR</sequence>
<reference evidence="6" key="1">
    <citation type="journal article" date="2019" name="Int. J. Syst. Evol. Microbiol.">
        <title>The Global Catalogue of Microorganisms (GCM) 10K type strain sequencing project: providing services to taxonomists for standard genome sequencing and annotation.</title>
        <authorList>
            <consortium name="The Broad Institute Genomics Platform"/>
            <consortium name="The Broad Institute Genome Sequencing Center for Infectious Disease"/>
            <person name="Wu L."/>
            <person name="Ma J."/>
        </authorList>
    </citation>
    <scope>NUCLEOTIDE SEQUENCE [LARGE SCALE GENOMIC DNA]</scope>
    <source>
        <strain evidence="6">KCTC 32998</strain>
    </source>
</reference>